<dbReference type="Pfam" id="PF13180">
    <property type="entry name" value="PDZ_2"/>
    <property type="match status" value="1"/>
</dbReference>
<dbReference type="Gene3D" id="2.30.42.10">
    <property type="match status" value="1"/>
</dbReference>
<evidence type="ECO:0000259" key="2">
    <source>
        <dbReference type="PROSITE" id="PS50106"/>
    </source>
</evidence>
<protein>
    <submittedName>
        <fullName evidence="3">PDZ domain protein</fullName>
    </submittedName>
</protein>
<evidence type="ECO:0000256" key="1">
    <source>
        <dbReference type="SAM" id="SignalP"/>
    </source>
</evidence>
<dbReference type="InterPro" id="IPR001478">
    <property type="entry name" value="PDZ"/>
</dbReference>
<name>K6GJP9_9GAMM</name>
<organism evidence="3 4">
    <name type="scientific">SAR86 cluster bacterium SAR86E</name>
    <dbReference type="NCBI Taxonomy" id="1208365"/>
    <lineage>
        <taxon>Bacteria</taxon>
        <taxon>Pseudomonadati</taxon>
        <taxon>Pseudomonadota</taxon>
        <taxon>Gammaproteobacteria</taxon>
        <taxon>SAR86 cluster</taxon>
    </lineage>
</organism>
<dbReference type="EMBL" id="AMWX01000001">
    <property type="protein sequence ID" value="EKO37195.1"/>
    <property type="molecule type" value="Genomic_DNA"/>
</dbReference>
<evidence type="ECO:0000313" key="4">
    <source>
        <dbReference type="Proteomes" id="UP000010310"/>
    </source>
</evidence>
<keyword evidence="1" id="KW-0732">Signal</keyword>
<dbReference type="PROSITE" id="PS50106">
    <property type="entry name" value="PDZ"/>
    <property type="match status" value="1"/>
</dbReference>
<dbReference type="AlphaFoldDB" id="K6GJP9"/>
<reference evidence="3 4" key="1">
    <citation type="submission" date="2012-09" db="EMBL/GenBank/DDBJ databases">
        <authorList>
            <person name="Dupont C.L."/>
            <person name="Rusch D.B."/>
            <person name="Lombardo M.-J."/>
            <person name="Novotny M."/>
            <person name="Yee-Greenbaum J."/>
            <person name="Laskin R."/>
        </authorList>
    </citation>
    <scope>NUCLEOTIDE SEQUENCE [LARGE SCALE GENOMIC DNA]</scope>
    <source>
        <strain evidence="3">SAR86E</strain>
    </source>
</reference>
<accession>K6GJP9</accession>
<comment type="caution">
    <text evidence="3">The sequence shown here is derived from an EMBL/GenBank/DDBJ whole genome shotgun (WGS) entry which is preliminary data.</text>
</comment>
<sequence>MNFIKTLLIVPLLLSVQIFAGHHEDAQVSKKDMMANIKTAKSWIDAGYTNKDDFLDVVKKHMADDGYNYPGRFIGFGFNFDPSNDEMVVDWVIENSPAVGVLQSGDTFVSVGGIPASRENRENGVLSFTGLPGQPVKAVVKRDGKEVDVSFKRGLVNPRYTKAQVMDNIESADAEDWGADEYKIVEVAANRKENVVYAWTWHKFTDDITGLQFEENQVTRFQFNDDGQVIARGDMSEEALVQSQLGFKVSR</sequence>
<dbReference type="InterPro" id="IPR036034">
    <property type="entry name" value="PDZ_sf"/>
</dbReference>
<feature type="signal peptide" evidence="1">
    <location>
        <begin position="1"/>
        <end position="20"/>
    </location>
</feature>
<dbReference type="SUPFAM" id="SSF50156">
    <property type="entry name" value="PDZ domain-like"/>
    <property type="match status" value="1"/>
</dbReference>
<dbReference type="STRING" id="1208365.B273_0301"/>
<dbReference type="PATRIC" id="fig|1208365.4.peg.302"/>
<keyword evidence="4" id="KW-1185">Reference proteome</keyword>
<proteinExistence type="predicted"/>
<feature type="chain" id="PRO_5003891366" evidence="1">
    <location>
        <begin position="21"/>
        <end position="251"/>
    </location>
</feature>
<dbReference type="Proteomes" id="UP000010310">
    <property type="component" value="Unassembled WGS sequence"/>
</dbReference>
<gene>
    <name evidence="3" type="ORF">B273_0301</name>
</gene>
<feature type="domain" description="PDZ" evidence="2">
    <location>
        <begin position="57"/>
        <end position="155"/>
    </location>
</feature>
<evidence type="ECO:0000313" key="3">
    <source>
        <dbReference type="EMBL" id="EKO37195.1"/>
    </source>
</evidence>